<dbReference type="InterPro" id="IPR051450">
    <property type="entry name" value="Gfo/Idh/MocA_Oxidoreductases"/>
</dbReference>
<gene>
    <name evidence="2" type="ORF">QEN58_06090</name>
</gene>
<accession>A0ABY8LTG9</accession>
<dbReference type="SUPFAM" id="SSF51735">
    <property type="entry name" value="NAD(P)-binding Rossmann-fold domains"/>
    <property type="match status" value="1"/>
</dbReference>
<dbReference type="InterPro" id="IPR036291">
    <property type="entry name" value="NAD(P)-bd_dom_sf"/>
</dbReference>
<organism evidence="2 3">
    <name type="scientific">Halomonas alkaliantarctica</name>
    <dbReference type="NCBI Taxonomy" id="232346"/>
    <lineage>
        <taxon>Bacteria</taxon>
        <taxon>Pseudomonadati</taxon>
        <taxon>Pseudomonadota</taxon>
        <taxon>Gammaproteobacteria</taxon>
        <taxon>Oceanospirillales</taxon>
        <taxon>Halomonadaceae</taxon>
        <taxon>Halomonas</taxon>
    </lineage>
</organism>
<dbReference type="PANTHER" id="PTHR43377">
    <property type="entry name" value="BILIVERDIN REDUCTASE A"/>
    <property type="match status" value="1"/>
</dbReference>
<evidence type="ECO:0000313" key="2">
    <source>
        <dbReference type="EMBL" id="WGI26628.1"/>
    </source>
</evidence>
<protein>
    <submittedName>
        <fullName evidence="2">Gfo/Idh/MocA family oxidoreductase</fullName>
    </submittedName>
</protein>
<dbReference type="Gene3D" id="3.40.50.720">
    <property type="entry name" value="NAD(P)-binding Rossmann-like Domain"/>
    <property type="match status" value="1"/>
</dbReference>
<dbReference type="Pfam" id="PF01408">
    <property type="entry name" value="GFO_IDH_MocA"/>
    <property type="match status" value="1"/>
</dbReference>
<feature type="domain" description="Gfo/Idh/MocA-like oxidoreductase N-terminal" evidence="1">
    <location>
        <begin position="4"/>
        <end position="122"/>
    </location>
</feature>
<dbReference type="PANTHER" id="PTHR43377:SF1">
    <property type="entry name" value="BILIVERDIN REDUCTASE A"/>
    <property type="match status" value="1"/>
</dbReference>
<reference evidence="2" key="1">
    <citation type="submission" date="2023-04" db="EMBL/GenBank/DDBJ databases">
        <title>Complete genome sequence of Halomonas alkaliantarctica MSP3 isolated from marine sediment, Jeju Island.</title>
        <authorList>
            <person name="Park S.-J."/>
        </authorList>
    </citation>
    <scope>NUCLEOTIDE SEQUENCE</scope>
    <source>
        <strain evidence="2">MSP3</strain>
    </source>
</reference>
<name>A0ABY8LTG9_9GAMM</name>
<sequence>MKNNVLIVGSGAMAKEYVKVLRAMNTPLTVVGRSVSGARAFEKETELPVLTGGLEANIAHLDFSSFTHCIVATNVTQLFSNVCSLIKAGAKKILVEKPFVLDNEQLNAACRLANENTAAIFIAYNRRFFSSVIKAREIIDEDGGLEMVKFDFTERSHVIEGLDKDPHEKAHWLLANSTHVIDLAFYFTGNPEKLTAYQSGSLDWHPSAMVFTGAGISTEGILFSYGSDWGSAGRWGLELFTPLRKLRLCPMEKLLETRKGTIDEYEIELDDELEKSFKPGLYRQTDNFLLGLTEGLCSLGELEDSFKHYCEIAGYKENV</sequence>
<evidence type="ECO:0000259" key="1">
    <source>
        <dbReference type="Pfam" id="PF01408"/>
    </source>
</evidence>
<dbReference type="EMBL" id="CP122961">
    <property type="protein sequence ID" value="WGI26628.1"/>
    <property type="molecule type" value="Genomic_DNA"/>
</dbReference>
<keyword evidence="3" id="KW-1185">Reference proteome</keyword>
<dbReference type="RefSeq" id="WP_280106241.1">
    <property type="nucleotide sequence ID" value="NZ_CP122961.1"/>
</dbReference>
<proteinExistence type="predicted"/>
<dbReference type="InterPro" id="IPR000683">
    <property type="entry name" value="Gfo/Idh/MocA-like_OxRdtase_N"/>
</dbReference>
<dbReference type="Proteomes" id="UP001179830">
    <property type="component" value="Chromosome"/>
</dbReference>
<evidence type="ECO:0000313" key="3">
    <source>
        <dbReference type="Proteomes" id="UP001179830"/>
    </source>
</evidence>
<dbReference type="Gene3D" id="3.30.360.10">
    <property type="entry name" value="Dihydrodipicolinate Reductase, domain 2"/>
    <property type="match status" value="1"/>
</dbReference>